<dbReference type="Proteomes" id="UP000726737">
    <property type="component" value="Unassembled WGS sequence"/>
</dbReference>
<evidence type="ECO:0000256" key="2">
    <source>
        <dbReference type="SAM" id="Phobius"/>
    </source>
</evidence>
<keyword evidence="4" id="KW-1185">Reference proteome</keyword>
<reference evidence="3" key="1">
    <citation type="journal article" date="2020" name="Fungal Divers.">
        <title>Resolving the Mortierellaceae phylogeny through synthesis of multi-gene phylogenetics and phylogenomics.</title>
        <authorList>
            <person name="Vandepol N."/>
            <person name="Liber J."/>
            <person name="Desiro A."/>
            <person name="Na H."/>
            <person name="Kennedy M."/>
            <person name="Barry K."/>
            <person name="Grigoriev I.V."/>
            <person name="Miller A.N."/>
            <person name="O'Donnell K."/>
            <person name="Stajich J.E."/>
            <person name="Bonito G."/>
        </authorList>
    </citation>
    <scope>NUCLEOTIDE SEQUENCE</scope>
    <source>
        <strain evidence="3">KOD948</strain>
    </source>
</reference>
<keyword evidence="2" id="KW-0472">Membrane</keyword>
<accession>A0A9P6UAF0</accession>
<name>A0A9P6UAF0_9FUNG</name>
<feature type="compositionally biased region" description="Basic and acidic residues" evidence="1">
    <location>
        <begin position="452"/>
        <end position="461"/>
    </location>
</feature>
<dbReference type="EMBL" id="JAAAJA010000002">
    <property type="protein sequence ID" value="KAG0267592.1"/>
    <property type="molecule type" value="Genomic_DNA"/>
</dbReference>
<keyword evidence="2" id="KW-1133">Transmembrane helix</keyword>
<feature type="region of interest" description="Disordered" evidence="1">
    <location>
        <begin position="443"/>
        <end position="517"/>
    </location>
</feature>
<gene>
    <name evidence="3" type="ORF">BG011_002900</name>
</gene>
<evidence type="ECO:0000313" key="3">
    <source>
        <dbReference type="EMBL" id="KAG0267592.1"/>
    </source>
</evidence>
<feature type="compositionally biased region" description="Low complexity" evidence="1">
    <location>
        <begin position="399"/>
        <end position="410"/>
    </location>
</feature>
<feature type="compositionally biased region" description="Low complexity" evidence="1">
    <location>
        <begin position="325"/>
        <end position="334"/>
    </location>
</feature>
<feature type="compositionally biased region" description="Low complexity" evidence="1">
    <location>
        <begin position="226"/>
        <end position="238"/>
    </location>
</feature>
<feature type="compositionally biased region" description="Gly residues" evidence="1">
    <location>
        <begin position="495"/>
        <end position="505"/>
    </location>
</feature>
<protein>
    <submittedName>
        <fullName evidence="3">Uncharacterized protein</fullName>
    </submittedName>
</protein>
<dbReference type="OrthoDB" id="2441076at2759"/>
<feature type="transmembrane region" description="Helical" evidence="2">
    <location>
        <begin position="86"/>
        <end position="107"/>
    </location>
</feature>
<feature type="compositionally biased region" description="Low complexity" evidence="1">
    <location>
        <begin position="466"/>
        <end position="487"/>
    </location>
</feature>
<organism evidence="3 4">
    <name type="scientific">Mortierella polycephala</name>
    <dbReference type="NCBI Taxonomy" id="41804"/>
    <lineage>
        <taxon>Eukaryota</taxon>
        <taxon>Fungi</taxon>
        <taxon>Fungi incertae sedis</taxon>
        <taxon>Mucoromycota</taxon>
        <taxon>Mortierellomycotina</taxon>
        <taxon>Mortierellomycetes</taxon>
        <taxon>Mortierellales</taxon>
        <taxon>Mortierellaceae</taxon>
        <taxon>Mortierella</taxon>
    </lineage>
</organism>
<comment type="caution">
    <text evidence="3">The sequence shown here is derived from an EMBL/GenBank/DDBJ whole genome shotgun (WGS) entry which is preliminary data.</text>
</comment>
<dbReference type="AlphaFoldDB" id="A0A9P6UAF0"/>
<sequence>MPLLLLATPLRKSWLGVHYWKPPSIMELPVELEYIPCHEFEDRFERLNGIARPVYPTMWPNVLMLLVFASLFATAAVGITRSGSSLSIMSQGACFILPVIAVLWVRIRKEAKSKARKKFKHRTQKMLRSWTAQDVETHAIQWKLRLRLKSTVSRRRRGLHGAQQQEDVTPIAETRDMNAPPSVTIQMEGQDTLGPGIATPRRTADVYTALRNPTLTTTATRSTATITTTTMPSSTSLRASPHQQAQLPPAPVSTSRRSKWDPWKELFRDLYCCAYVFREPRIWMIEISIRESLMDEYALPVPSPVYCDYRLPGYDDVMAGNVLPRTPSSSLSPTVGLTGSPPSIMSTQPRYSGSPPAYQSDDSDSESESEDGDEEADGIEVDGDEDQDSIYNRSRDTLGTGSTASNSVGGAAAGGTVGTASAIPVTTSGTGPRVHHPIEMTTVTMSSRPVSSHRDSEDTHTRPVRSILSMSTLAASASTSRTTLHASQTGKEDSAGGGEEGGGGTSSDTRGSADKAV</sequence>
<keyword evidence="2" id="KW-0812">Transmembrane</keyword>
<proteinExistence type="predicted"/>
<evidence type="ECO:0000313" key="4">
    <source>
        <dbReference type="Proteomes" id="UP000726737"/>
    </source>
</evidence>
<feature type="region of interest" description="Disordered" evidence="1">
    <location>
        <begin position="226"/>
        <end position="257"/>
    </location>
</feature>
<feature type="transmembrane region" description="Helical" evidence="2">
    <location>
        <begin position="62"/>
        <end position="80"/>
    </location>
</feature>
<evidence type="ECO:0000256" key="1">
    <source>
        <dbReference type="SAM" id="MobiDB-lite"/>
    </source>
</evidence>
<feature type="compositionally biased region" description="Acidic residues" evidence="1">
    <location>
        <begin position="361"/>
        <end position="388"/>
    </location>
</feature>
<feature type="compositionally biased region" description="Polar residues" evidence="1">
    <location>
        <begin position="335"/>
        <end position="351"/>
    </location>
</feature>
<feature type="region of interest" description="Disordered" evidence="1">
    <location>
        <begin position="325"/>
        <end position="411"/>
    </location>
</feature>